<evidence type="ECO:0000256" key="3">
    <source>
        <dbReference type="ARBA" id="ARBA00006490"/>
    </source>
</evidence>
<dbReference type="InterPro" id="IPR000192">
    <property type="entry name" value="Aminotrans_V_dom"/>
</dbReference>
<keyword evidence="5" id="KW-0808">Transferase</keyword>
<dbReference type="InterPro" id="IPR015422">
    <property type="entry name" value="PyrdxlP-dep_Trfase_small"/>
</dbReference>
<comment type="cofactor">
    <cofactor evidence="1">
        <name>pyridoxal 5'-phosphate</name>
        <dbReference type="ChEBI" id="CHEBI:597326"/>
    </cofactor>
</comment>
<dbReference type="GO" id="GO:0051536">
    <property type="term" value="F:iron-sulfur cluster binding"/>
    <property type="evidence" value="ECO:0007669"/>
    <property type="project" value="UniProtKB-KW"/>
</dbReference>
<dbReference type="GO" id="GO:0046872">
    <property type="term" value="F:metal ion binding"/>
    <property type="evidence" value="ECO:0007669"/>
    <property type="project" value="UniProtKB-KW"/>
</dbReference>
<dbReference type="Proteomes" id="UP000630353">
    <property type="component" value="Unassembled WGS sequence"/>
</dbReference>
<gene>
    <name evidence="12" type="ORF">GCM10017083_49380</name>
</gene>
<feature type="domain" description="Aminotransferase class V" evidence="11">
    <location>
        <begin position="5"/>
        <end position="353"/>
    </location>
</feature>
<evidence type="ECO:0000256" key="1">
    <source>
        <dbReference type="ARBA" id="ARBA00001933"/>
    </source>
</evidence>
<evidence type="ECO:0000256" key="6">
    <source>
        <dbReference type="ARBA" id="ARBA00022723"/>
    </source>
</evidence>
<keyword evidence="13" id="KW-1185">Reference proteome</keyword>
<dbReference type="AlphaFoldDB" id="A0A919CTJ3"/>
<dbReference type="EMBL" id="BMZS01000013">
    <property type="protein sequence ID" value="GHD61689.1"/>
    <property type="molecule type" value="Genomic_DNA"/>
</dbReference>
<dbReference type="GO" id="GO:0031071">
    <property type="term" value="F:cysteine desulfurase activity"/>
    <property type="evidence" value="ECO:0007669"/>
    <property type="project" value="UniProtKB-EC"/>
</dbReference>
<protein>
    <recommendedName>
        <fullName evidence="4">Cysteine desulfurase</fullName>
    </recommendedName>
</protein>
<dbReference type="Gene3D" id="1.10.260.50">
    <property type="match status" value="1"/>
</dbReference>
<dbReference type="RefSeq" id="WP_189994740.1">
    <property type="nucleotide sequence ID" value="NZ_BMZS01000013.1"/>
</dbReference>
<keyword evidence="6" id="KW-0479">Metal-binding</keyword>
<keyword evidence="9" id="KW-0411">Iron-sulfur</keyword>
<dbReference type="PANTHER" id="PTHR11601">
    <property type="entry name" value="CYSTEINE DESULFURYLASE FAMILY MEMBER"/>
    <property type="match status" value="1"/>
</dbReference>
<reference evidence="12" key="2">
    <citation type="submission" date="2020-09" db="EMBL/GenBank/DDBJ databases">
        <authorList>
            <person name="Sun Q."/>
            <person name="Kim S."/>
        </authorList>
    </citation>
    <scope>NUCLEOTIDE SEQUENCE</scope>
    <source>
        <strain evidence="12">KCTC 42651</strain>
    </source>
</reference>
<dbReference type="Gene3D" id="3.90.1150.10">
    <property type="entry name" value="Aspartate Aminotransferase, domain 1"/>
    <property type="match status" value="1"/>
</dbReference>
<evidence type="ECO:0000256" key="5">
    <source>
        <dbReference type="ARBA" id="ARBA00022679"/>
    </source>
</evidence>
<dbReference type="SUPFAM" id="SSF53383">
    <property type="entry name" value="PLP-dependent transferases"/>
    <property type="match status" value="1"/>
</dbReference>
<name>A0A919CTJ3_9PROT</name>
<evidence type="ECO:0000256" key="10">
    <source>
        <dbReference type="ARBA" id="ARBA00050776"/>
    </source>
</evidence>
<dbReference type="InterPro" id="IPR015421">
    <property type="entry name" value="PyrdxlP-dep_Trfase_major"/>
</dbReference>
<evidence type="ECO:0000256" key="7">
    <source>
        <dbReference type="ARBA" id="ARBA00022898"/>
    </source>
</evidence>
<comment type="function">
    <text evidence="2">Catalyzes the removal of elemental sulfur atoms from cysteine to produce alanine. Seems to participate in the biosynthesis of the nitrogenase metalloclusters by providing the inorganic sulfur required for the Fe-S core formation.</text>
</comment>
<keyword evidence="7" id="KW-0663">Pyridoxal phosphate</keyword>
<dbReference type="PIRSF" id="PIRSF005572">
    <property type="entry name" value="NifS"/>
    <property type="match status" value="1"/>
</dbReference>
<evidence type="ECO:0000256" key="4">
    <source>
        <dbReference type="ARBA" id="ARBA00013558"/>
    </source>
</evidence>
<comment type="caution">
    <text evidence="12">The sequence shown here is derived from an EMBL/GenBank/DDBJ whole genome shotgun (WGS) entry which is preliminary data.</text>
</comment>
<dbReference type="InterPro" id="IPR016454">
    <property type="entry name" value="Cysteine_dSase"/>
</dbReference>
<reference evidence="12" key="1">
    <citation type="journal article" date="2014" name="Int. J. Syst. Evol. Microbiol.">
        <title>Complete genome sequence of Corynebacterium casei LMG S-19264T (=DSM 44701T), isolated from a smear-ripened cheese.</title>
        <authorList>
            <consortium name="US DOE Joint Genome Institute (JGI-PGF)"/>
            <person name="Walter F."/>
            <person name="Albersmeier A."/>
            <person name="Kalinowski J."/>
            <person name="Ruckert C."/>
        </authorList>
    </citation>
    <scope>NUCLEOTIDE SEQUENCE</scope>
    <source>
        <strain evidence="12">KCTC 42651</strain>
    </source>
</reference>
<evidence type="ECO:0000313" key="13">
    <source>
        <dbReference type="Proteomes" id="UP000630353"/>
    </source>
</evidence>
<evidence type="ECO:0000256" key="8">
    <source>
        <dbReference type="ARBA" id="ARBA00023004"/>
    </source>
</evidence>
<dbReference type="Gene3D" id="3.40.640.10">
    <property type="entry name" value="Type I PLP-dependent aspartate aminotransferase-like (Major domain)"/>
    <property type="match status" value="1"/>
</dbReference>
<dbReference type="PANTHER" id="PTHR11601:SF34">
    <property type="entry name" value="CYSTEINE DESULFURASE"/>
    <property type="match status" value="1"/>
</dbReference>
<comment type="similarity">
    <text evidence="3">Belongs to the class-V pyridoxal-phosphate-dependent aminotransferase family. NifS/IscS subfamily.</text>
</comment>
<organism evidence="12 13">
    <name type="scientific">Thalassobaculum fulvum</name>
    <dbReference type="NCBI Taxonomy" id="1633335"/>
    <lineage>
        <taxon>Bacteria</taxon>
        <taxon>Pseudomonadati</taxon>
        <taxon>Pseudomonadota</taxon>
        <taxon>Alphaproteobacteria</taxon>
        <taxon>Rhodospirillales</taxon>
        <taxon>Thalassobaculaceae</taxon>
        <taxon>Thalassobaculum</taxon>
    </lineage>
</organism>
<evidence type="ECO:0000259" key="11">
    <source>
        <dbReference type="Pfam" id="PF00266"/>
    </source>
</evidence>
<proteinExistence type="inferred from homology"/>
<keyword evidence="8" id="KW-0408">Iron</keyword>
<accession>A0A919CTJ3</accession>
<evidence type="ECO:0000256" key="9">
    <source>
        <dbReference type="ARBA" id="ARBA00023014"/>
    </source>
</evidence>
<evidence type="ECO:0000256" key="2">
    <source>
        <dbReference type="ARBA" id="ARBA00003120"/>
    </source>
</evidence>
<comment type="catalytic activity">
    <reaction evidence="10">
        <text>(sulfur carrier)-H + L-cysteine = (sulfur carrier)-SH + L-alanine</text>
        <dbReference type="Rhea" id="RHEA:43892"/>
        <dbReference type="Rhea" id="RHEA-COMP:14737"/>
        <dbReference type="Rhea" id="RHEA-COMP:14739"/>
        <dbReference type="ChEBI" id="CHEBI:29917"/>
        <dbReference type="ChEBI" id="CHEBI:35235"/>
        <dbReference type="ChEBI" id="CHEBI:57972"/>
        <dbReference type="ChEBI" id="CHEBI:64428"/>
        <dbReference type="EC" id="2.8.1.7"/>
    </reaction>
</comment>
<sequence>MSGSTYLDHNATSPIRPAALEAMTEAARAVGNPSSVHAAGRAARGRLEAARRQVAALLDRPAEQVVFTSGGTEADALAVRGCGRSRLLVSAIEHDAVLAAAEGAERIAVDAEGRLDLADLERRLAASEEPALVSVMWVNNETGVIQPVAEAIRLAHAAGALVHVDAVQGAGKLDPAVLGGADLIALSAHKLGGPMGSGALLVRPEVALRAVAVGGGQERGRRSGTENLPGIAGFGAAAAAVLADGRRELERARSLRDRLEAAVPGIAPEARVFGAGAERIATTCLGLPGVPAETQVMALDLAGVAVSAGSACSSGKVKRSHVLAAMLGDDPLAGQAIRVSLGWTTTEADIDRFLATWRSMRDRLSLAVRHDPPPSLKESR</sequence>
<evidence type="ECO:0000313" key="12">
    <source>
        <dbReference type="EMBL" id="GHD61689.1"/>
    </source>
</evidence>
<dbReference type="Pfam" id="PF00266">
    <property type="entry name" value="Aminotran_5"/>
    <property type="match status" value="1"/>
</dbReference>
<dbReference type="InterPro" id="IPR015424">
    <property type="entry name" value="PyrdxlP-dep_Trfase"/>
</dbReference>